<dbReference type="EMBL" id="BMKK01000019">
    <property type="protein sequence ID" value="GGD82360.1"/>
    <property type="molecule type" value="Genomic_DNA"/>
</dbReference>
<dbReference type="AlphaFoldDB" id="A0A916Z9T7"/>
<reference evidence="1" key="2">
    <citation type="submission" date="2020-09" db="EMBL/GenBank/DDBJ databases">
        <authorList>
            <person name="Sun Q."/>
            <person name="Zhou Y."/>
        </authorList>
    </citation>
    <scope>NUCLEOTIDE SEQUENCE</scope>
    <source>
        <strain evidence="1">CGMCC 1.15958</strain>
    </source>
</reference>
<evidence type="ECO:0000313" key="2">
    <source>
        <dbReference type="Proteomes" id="UP000609064"/>
    </source>
</evidence>
<dbReference type="Proteomes" id="UP000609064">
    <property type="component" value="Unassembled WGS sequence"/>
</dbReference>
<gene>
    <name evidence="1" type="ORF">GCM10011514_53010</name>
</gene>
<proteinExistence type="predicted"/>
<protein>
    <submittedName>
        <fullName evidence="1">Uncharacterized protein</fullName>
    </submittedName>
</protein>
<keyword evidence="2" id="KW-1185">Reference proteome</keyword>
<comment type="caution">
    <text evidence="1">The sequence shown here is derived from an EMBL/GenBank/DDBJ whole genome shotgun (WGS) entry which is preliminary data.</text>
</comment>
<evidence type="ECO:0000313" key="1">
    <source>
        <dbReference type="EMBL" id="GGD82360.1"/>
    </source>
</evidence>
<organism evidence="1 2">
    <name type="scientific">Emticicia aquatilis</name>
    <dbReference type="NCBI Taxonomy" id="1537369"/>
    <lineage>
        <taxon>Bacteria</taxon>
        <taxon>Pseudomonadati</taxon>
        <taxon>Bacteroidota</taxon>
        <taxon>Cytophagia</taxon>
        <taxon>Cytophagales</taxon>
        <taxon>Leadbetterellaceae</taxon>
        <taxon>Emticicia</taxon>
    </lineage>
</organism>
<accession>A0A916Z9T7</accession>
<reference evidence="1" key="1">
    <citation type="journal article" date="2014" name="Int. J. Syst. Evol. Microbiol.">
        <title>Complete genome sequence of Corynebacterium casei LMG S-19264T (=DSM 44701T), isolated from a smear-ripened cheese.</title>
        <authorList>
            <consortium name="US DOE Joint Genome Institute (JGI-PGF)"/>
            <person name="Walter F."/>
            <person name="Albersmeier A."/>
            <person name="Kalinowski J."/>
            <person name="Ruckert C."/>
        </authorList>
    </citation>
    <scope>NUCLEOTIDE SEQUENCE</scope>
    <source>
        <strain evidence="1">CGMCC 1.15958</strain>
    </source>
</reference>
<name>A0A916Z9T7_9BACT</name>
<sequence>MHHYHNDYKLSSCSRITIATITGRSGGMTTSKTLTYSFKYKGHEFSGSDGEGLKDYKSFMEFNINEKKRYFVKFACDDLDVSKLIWNIPVPDTLKNIPLNGWDKIPL</sequence>